<dbReference type="PANTHER" id="PTHR21113">
    <property type="entry name" value="AGAP001705-PA"/>
    <property type="match status" value="1"/>
</dbReference>
<dbReference type="EMBL" id="AGNL01010472">
    <property type="protein sequence ID" value="EJK69078.1"/>
    <property type="molecule type" value="Genomic_DNA"/>
</dbReference>
<dbReference type="PROSITE" id="PS50940">
    <property type="entry name" value="CHIT_BIND_II"/>
    <property type="match status" value="2"/>
</dbReference>
<dbReference type="GO" id="GO:0008061">
    <property type="term" value="F:chitin binding"/>
    <property type="evidence" value="ECO:0007669"/>
    <property type="project" value="InterPro"/>
</dbReference>
<evidence type="ECO:0000259" key="2">
    <source>
        <dbReference type="PROSITE" id="PS50940"/>
    </source>
</evidence>
<organism evidence="3 4">
    <name type="scientific">Thalassiosira oceanica</name>
    <name type="common">Marine diatom</name>
    <dbReference type="NCBI Taxonomy" id="159749"/>
    <lineage>
        <taxon>Eukaryota</taxon>
        <taxon>Sar</taxon>
        <taxon>Stramenopiles</taxon>
        <taxon>Ochrophyta</taxon>
        <taxon>Bacillariophyta</taxon>
        <taxon>Coscinodiscophyceae</taxon>
        <taxon>Thalassiosirophycidae</taxon>
        <taxon>Thalassiosirales</taxon>
        <taxon>Thalassiosiraceae</taxon>
        <taxon>Thalassiosira</taxon>
    </lineage>
</organism>
<dbReference type="SUPFAM" id="SSF57625">
    <property type="entry name" value="Invertebrate chitin-binding proteins"/>
    <property type="match status" value="2"/>
</dbReference>
<dbReference type="PANTHER" id="PTHR21113:SF4">
    <property type="entry name" value="CHITIN-BINDING TYPE-4 DOMAIN-CONTAINING PROTEIN"/>
    <property type="match status" value="1"/>
</dbReference>
<accession>K0SRX4</accession>
<dbReference type="AlphaFoldDB" id="K0SRX4"/>
<feature type="region of interest" description="Disordered" evidence="1">
    <location>
        <begin position="132"/>
        <end position="241"/>
    </location>
</feature>
<gene>
    <name evidence="3" type="ORF">THAOC_09698</name>
</gene>
<feature type="compositionally biased region" description="Polar residues" evidence="1">
    <location>
        <begin position="132"/>
        <end position="146"/>
    </location>
</feature>
<feature type="region of interest" description="Disordered" evidence="1">
    <location>
        <begin position="1"/>
        <end position="38"/>
    </location>
</feature>
<dbReference type="Pfam" id="PF01607">
    <property type="entry name" value="CBM_14"/>
    <property type="match status" value="2"/>
</dbReference>
<keyword evidence="4" id="KW-1185">Reference proteome</keyword>
<dbReference type="GO" id="GO:0005576">
    <property type="term" value="C:extracellular region"/>
    <property type="evidence" value="ECO:0007669"/>
    <property type="project" value="InterPro"/>
</dbReference>
<feature type="domain" description="Chitin-binding type-2" evidence="2">
    <location>
        <begin position="431"/>
        <end position="489"/>
    </location>
</feature>
<sequence length="747" mass="79485">MAVDDMRPRPPLSRKRGRAEGRATQLTEGSAPRVRRGGRRARTALSLALLSAAPSRGARLSKQSMLNNEAGGPPPGRAEAGIYPGGTYGLEAQYDRVLRANEARAAAYASAVAVDVDVTGAGWEDVFGEGRSLQTVHSKTSSQSASGRLGTFDRPPQPSKAEPTSGDGPRRQEDGSDGGPADGAPDKSAPRTTGELPARLLRGRGHLRPAAGPPSCRTLRLPRVRGGRGETSAGGSAGGAGKANYVTEIKQQSSYAGSFASSFASSGNGGGSGADKPGAGTPQTSPGMVQTQSSLELASICSSQKSFATLPLLTTYCADYVECSEGEVAREMSCPTGLAFDSTIKGCNWISQVECPPYVPPKTNSDFSLGDLGFGEDDDFDGLVVEPDDEEEPVYTVPHGKGDGKGGGGNGSYSNNNSGGVSNIATFSEEDSICDGAPDGTTPLLTTECRDYVNCVGGKVDEKLSCPEGLAFSAAFSGCQWASSVICPTAAPTTPVPTTMGPTGKGPPPPTRRPTPMPTKRPVYTKAPTTEAPVAAPVDLWEWIKSRRRRLNQEIFQSKTKDGVSYRSYWFQYQDFYRALEIVSDEDASITGKRKHVFYTGTERGAEQRDYEYGLVNIAAFLSQAMTESIQHDACDEFNVEQNTDSDNGKAHYALSNSCGQFGLNYQEFGCARPDEADMACPVDRTMVLQATTSQIYPNAPPPLECRPRSTGESFTGFWDVGMGSEQNYYPYENSFGRTDVEGCCWW</sequence>
<dbReference type="Gene3D" id="2.170.140.10">
    <property type="entry name" value="Chitin binding domain"/>
    <property type="match status" value="2"/>
</dbReference>
<comment type="caution">
    <text evidence="3">The sequence shown here is derived from an EMBL/GenBank/DDBJ whole genome shotgun (WGS) entry which is preliminary data.</text>
</comment>
<dbReference type="OrthoDB" id="6020543at2759"/>
<feature type="domain" description="Chitin-binding type-2" evidence="2">
    <location>
        <begin position="298"/>
        <end position="357"/>
    </location>
</feature>
<feature type="region of interest" description="Disordered" evidence="1">
    <location>
        <begin position="54"/>
        <end position="80"/>
    </location>
</feature>
<dbReference type="SMART" id="SM00494">
    <property type="entry name" value="ChtBD2"/>
    <property type="match status" value="2"/>
</dbReference>
<feature type="compositionally biased region" description="Polar residues" evidence="1">
    <location>
        <begin position="281"/>
        <end position="291"/>
    </location>
</feature>
<feature type="region of interest" description="Disordered" evidence="1">
    <location>
        <begin position="389"/>
        <end position="417"/>
    </location>
</feature>
<feature type="region of interest" description="Disordered" evidence="1">
    <location>
        <begin position="265"/>
        <end position="291"/>
    </location>
</feature>
<dbReference type="Proteomes" id="UP000266841">
    <property type="component" value="Unassembled WGS sequence"/>
</dbReference>
<evidence type="ECO:0000256" key="1">
    <source>
        <dbReference type="SAM" id="MobiDB-lite"/>
    </source>
</evidence>
<feature type="region of interest" description="Disordered" evidence="1">
    <location>
        <begin position="494"/>
        <end position="519"/>
    </location>
</feature>
<protein>
    <recommendedName>
        <fullName evidence="2">Chitin-binding type-2 domain-containing protein</fullName>
    </recommendedName>
</protein>
<evidence type="ECO:0000313" key="4">
    <source>
        <dbReference type="Proteomes" id="UP000266841"/>
    </source>
</evidence>
<feature type="compositionally biased region" description="Pro residues" evidence="1">
    <location>
        <begin position="505"/>
        <end position="519"/>
    </location>
</feature>
<evidence type="ECO:0000313" key="3">
    <source>
        <dbReference type="EMBL" id="EJK69078.1"/>
    </source>
</evidence>
<reference evidence="3 4" key="1">
    <citation type="journal article" date="2012" name="Genome Biol.">
        <title>Genome and low-iron response of an oceanic diatom adapted to chronic iron limitation.</title>
        <authorList>
            <person name="Lommer M."/>
            <person name="Specht M."/>
            <person name="Roy A.S."/>
            <person name="Kraemer L."/>
            <person name="Andreson R."/>
            <person name="Gutowska M.A."/>
            <person name="Wolf J."/>
            <person name="Bergner S.V."/>
            <person name="Schilhabel M.B."/>
            <person name="Klostermeier U.C."/>
            <person name="Beiko R.G."/>
            <person name="Rosenstiel P."/>
            <person name="Hippler M."/>
            <person name="Laroche J."/>
        </authorList>
    </citation>
    <scope>NUCLEOTIDE SEQUENCE [LARGE SCALE GENOMIC DNA]</scope>
    <source>
        <strain evidence="3 4">CCMP1005</strain>
    </source>
</reference>
<dbReference type="InterPro" id="IPR002557">
    <property type="entry name" value="Chitin-bd_dom"/>
</dbReference>
<proteinExistence type="predicted"/>
<name>K0SRX4_THAOC</name>
<dbReference type="InterPro" id="IPR036508">
    <property type="entry name" value="Chitin-bd_dom_sf"/>
</dbReference>